<dbReference type="AlphaFoldDB" id="A0A327JIJ1"/>
<sequence>MWCGCLGVGLCSRRRGRGRFGVRPLVEQQGAATREISQNAQSAAAGNATLTGNIGRVSTAVGDASRAAGAVFGAA</sequence>
<feature type="non-terminal residue" evidence="1">
    <location>
        <position position="75"/>
    </location>
</feature>
<keyword evidence="2" id="KW-1185">Reference proteome</keyword>
<accession>A0A327JIJ1</accession>
<evidence type="ECO:0000313" key="1">
    <source>
        <dbReference type="EMBL" id="RAI25821.1"/>
    </source>
</evidence>
<name>A0A327JIJ1_9BRAD</name>
<dbReference type="EMBL" id="NPEU01001002">
    <property type="protein sequence ID" value="RAI25821.1"/>
    <property type="molecule type" value="Genomic_DNA"/>
</dbReference>
<organism evidence="1 2">
    <name type="scientific">Rhodoplanes elegans</name>
    <dbReference type="NCBI Taxonomy" id="29408"/>
    <lineage>
        <taxon>Bacteria</taxon>
        <taxon>Pseudomonadati</taxon>
        <taxon>Pseudomonadota</taxon>
        <taxon>Alphaproteobacteria</taxon>
        <taxon>Hyphomicrobiales</taxon>
        <taxon>Nitrobacteraceae</taxon>
        <taxon>Rhodoplanes</taxon>
    </lineage>
</organism>
<protein>
    <recommendedName>
        <fullName evidence="3">Methyl-accepting transducer domain-containing protein</fullName>
    </recommendedName>
</protein>
<evidence type="ECO:0008006" key="3">
    <source>
        <dbReference type="Google" id="ProtNLM"/>
    </source>
</evidence>
<reference evidence="1 2" key="1">
    <citation type="submission" date="2017-07" db="EMBL/GenBank/DDBJ databases">
        <title>Draft Genome Sequences of Select Purple Nonsulfur Bacteria.</title>
        <authorList>
            <person name="Lasarre B."/>
            <person name="Mckinlay J.B."/>
        </authorList>
    </citation>
    <scope>NUCLEOTIDE SEQUENCE [LARGE SCALE GENOMIC DNA]</scope>
    <source>
        <strain evidence="1 2">DSM 11907</strain>
    </source>
</reference>
<gene>
    <name evidence="1" type="ORF">CH338_31070</name>
</gene>
<comment type="caution">
    <text evidence="1">The sequence shown here is derived from an EMBL/GenBank/DDBJ whole genome shotgun (WGS) entry which is preliminary data.</text>
</comment>
<dbReference type="Proteomes" id="UP000248863">
    <property type="component" value="Unassembled WGS sequence"/>
</dbReference>
<evidence type="ECO:0000313" key="2">
    <source>
        <dbReference type="Proteomes" id="UP000248863"/>
    </source>
</evidence>
<proteinExistence type="predicted"/>
<dbReference type="RefSeq" id="WP_210207760.1">
    <property type="nucleotide sequence ID" value="NZ_NPEU01001002.1"/>
</dbReference>